<comment type="caution">
    <text evidence="1">The sequence shown here is derived from an EMBL/GenBank/DDBJ whole genome shotgun (WGS) entry which is preliminary data.</text>
</comment>
<keyword evidence="2" id="KW-1185">Reference proteome</keyword>
<protein>
    <submittedName>
        <fullName evidence="1">Uncharacterized protein</fullName>
    </submittedName>
</protein>
<reference evidence="1 2" key="1">
    <citation type="submission" date="2018-04" db="EMBL/GenBank/DDBJ databases">
        <title>Novel Campyloabacter and Helicobacter Species and Strains.</title>
        <authorList>
            <person name="Mannion A.J."/>
            <person name="Shen Z."/>
            <person name="Fox J.G."/>
        </authorList>
    </citation>
    <scope>NUCLEOTIDE SEQUENCE [LARGE SCALE GENOMIC DNA]</scope>
    <source>
        <strain evidence="1 2">MIT 17-337</strain>
    </source>
</reference>
<name>A0A3D8IQ52_9HELI</name>
<accession>A0A3D8IQ52</accession>
<evidence type="ECO:0000313" key="2">
    <source>
        <dbReference type="Proteomes" id="UP000256379"/>
    </source>
</evidence>
<dbReference type="EMBL" id="NXLQ01000002">
    <property type="protein sequence ID" value="RDU67036.1"/>
    <property type="molecule type" value="Genomic_DNA"/>
</dbReference>
<gene>
    <name evidence="1" type="ORF">CQA53_01885</name>
</gene>
<dbReference type="AlphaFoldDB" id="A0A3D8IQ52"/>
<evidence type="ECO:0000313" key="1">
    <source>
        <dbReference type="EMBL" id="RDU67036.1"/>
    </source>
</evidence>
<organism evidence="1 2">
    <name type="scientific">Helicobacter didelphidarum</name>
    <dbReference type="NCBI Taxonomy" id="2040648"/>
    <lineage>
        <taxon>Bacteria</taxon>
        <taxon>Pseudomonadati</taxon>
        <taxon>Campylobacterota</taxon>
        <taxon>Epsilonproteobacteria</taxon>
        <taxon>Campylobacterales</taxon>
        <taxon>Helicobacteraceae</taxon>
        <taxon>Helicobacter</taxon>
    </lineage>
</organism>
<dbReference type="OrthoDB" id="5326462at2"/>
<proteinExistence type="predicted"/>
<sequence length="82" mass="9401">MNMQVLDKNFQIIGGIGVCCFPEHGEDMLQKCTNHVRLHGILPQVVYLKSETPSDKKWLGGNTEKFYYNGRNIVEVDENDLM</sequence>
<dbReference type="Proteomes" id="UP000256379">
    <property type="component" value="Unassembled WGS sequence"/>
</dbReference>